<dbReference type="AlphaFoldDB" id="A0A284R306"/>
<accession>A0A284R306</accession>
<dbReference type="EMBL" id="FUEG01000004">
    <property type="protein sequence ID" value="SJL03110.1"/>
    <property type="molecule type" value="Genomic_DNA"/>
</dbReference>
<name>A0A284R306_ARMOS</name>
<dbReference type="OrthoDB" id="10606618at2759"/>
<proteinExistence type="predicted"/>
<sequence>MEFNRNLALVSFLAAPRTEKKLVAMLPSCLSYLSSCAGLMTSGLQLLAKSTTTAELQVPLPGVHTSPSKSASLTSQTKWAYFSQEPVLMMLDDSVVSYRGLPWIHGGSNLVSARTAQQ</sequence>
<protein>
    <submittedName>
        <fullName evidence="1">Uncharacterized protein</fullName>
    </submittedName>
</protein>
<evidence type="ECO:0000313" key="1">
    <source>
        <dbReference type="EMBL" id="SJL03110.1"/>
    </source>
</evidence>
<gene>
    <name evidence="1" type="ORF">ARMOST_06456</name>
</gene>
<reference evidence="2" key="1">
    <citation type="journal article" date="2017" name="Nat. Ecol. Evol.">
        <title>Genome expansion and lineage-specific genetic innovations in the forest pathogenic fungi Armillaria.</title>
        <authorList>
            <person name="Sipos G."/>
            <person name="Prasanna A.N."/>
            <person name="Walter M.C."/>
            <person name="O'Connor E."/>
            <person name="Balint B."/>
            <person name="Krizsan K."/>
            <person name="Kiss B."/>
            <person name="Hess J."/>
            <person name="Varga T."/>
            <person name="Slot J."/>
            <person name="Riley R."/>
            <person name="Boka B."/>
            <person name="Rigling D."/>
            <person name="Barry K."/>
            <person name="Lee J."/>
            <person name="Mihaltcheva S."/>
            <person name="LaButti K."/>
            <person name="Lipzen A."/>
            <person name="Waldron R."/>
            <person name="Moloney N.M."/>
            <person name="Sperisen C."/>
            <person name="Kredics L."/>
            <person name="Vagvoelgyi C."/>
            <person name="Patrignani A."/>
            <person name="Fitzpatrick D."/>
            <person name="Nagy I."/>
            <person name="Doyle S."/>
            <person name="Anderson J.B."/>
            <person name="Grigoriev I.V."/>
            <person name="Gueldener U."/>
            <person name="Muensterkoetter M."/>
            <person name="Nagy L.G."/>
        </authorList>
    </citation>
    <scope>NUCLEOTIDE SEQUENCE [LARGE SCALE GENOMIC DNA]</scope>
    <source>
        <strain evidence="2">C18/9</strain>
    </source>
</reference>
<organism evidence="1 2">
    <name type="scientific">Armillaria ostoyae</name>
    <name type="common">Armillaria root rot fungus</name>
    <dbReference type="NCBI Taxonomy" id="47428"/>
    <lineage>
        <taxon>Eukaryota</taxon>
        <taxon>Fungi</taxon>
        <taxon>Dikarya</taxon>
        <taxon>Basidiomycota</taxon>
        <taxon>Agaricomycotina</taxon>
        <taxon>Agaricomycetes</taxon>
        <taxon>Agaricomycetidae</taxon>
        <taxon>Agaricales</taxon>
        <taxon>Marasmiineae</taxon>
        <taxon>Physalacriaceae</taxon>
        <taxon>Armillaria</taxon>
    </lineage>
</organism>
<keyword evidence="2" id="KW-1185">Reference proteome</keyword>
<evidence type="ECO:0000313" key="2">
    <source>
        <dbReference type="Proteomes" id="UP000219338"/>
    </source>
</evidence>
<dbReference type="Proteomes" id="UP000219338">
    <property type="component" value="Unassembled WGS sequence"/>
</dbReference>